<dbReference type="AlphaFoldDB" id="A0A0H5RSP5"/>
<sequence length="113" mass="12209">MASNNLIEANGASSLGRTIQNVSDISHKVVKANDYQIIFGDLSTAAFDDQGVLHSVLCLLKITQEKTQKPQSAKTNADWGEVRLVNGRINVNLICSHTKNTKSTAAGQWLLAT</sequence>
<evidence type="ECO:0000313" key="1">
    <source>
        <dbReference type="EMBL" id="CRZ11764.1"/>
    </source>
</evidence>
<protein>
    <submittedName>
        <fullName evidence="1">Uncharacterized protein</fullName>
    </submittedName>
</protein>
<dbReference type="EMBL" id="HACM01011322">
    <property type="protein sequence ID" value="CRZ11764.1"/>
    <property type="molecule type" value="Transcribed_RNA"/>
</dbReference>
<proteinExistence type="predicted"/>
<name>A0A0H5RSP5_9EUKA</name>
<reference evidence="1" key="1">
    <citation type="submission" date="2015-04" db="EMBL/GenBank/DDBJ databases">
        <title>The genome sequence of the plant pathogenic Rhizarian Plasmodiophora brassicae reveals insights in its biotrophic life cycle and the origin of chitin synthesis.</title>
        <authorList>
            <person name="Schwelm A."/>
            <person name="Fogelqvist J."/>
            <person name="Knaust A."/>
            <person name="Julke S."/>
            <person name="Lilja T."/>
            <person name="Dhandapani V."/>
            <person name="Bonilla-Rosso G."/>
            <person name="Karlsson M."/>
            <person name="Shevchenko A."/>
            <person name="Choi S.R."/>
            <person name="Kim H.G."/>
            <person name="Park J.Y."/>
            <person name="Lim Y.P."/>
            <person name="Ludwig-Muller J."/>
            <person name="Dixelius C."/>
        </authorList>
    </citation>
    <scope>NUCLEOTIDE SEQUENCE</scope>
    <source>
        <tissue evidence="1">Potato root galls</tissue>
    </source>
</reference>
<organism evidence="1">
    <name type="scientific">Spongospora subterranea</name>
    <dbReference type="NCBI Taxonomy" id="70186"/>
    <lineage>
        <taxon>Eukaryota</taxon>
        <taxon>Sar</taxon>
        <taxon>Rhizaria</taxon>
        <taxon>Endomyxa</taxon>
        <taxon>Phytomyxea</taxon>
        <taxon>Plasmodiophorida</taxon>
        <taxon>Plasmodiophoridae</taxon>
        <taxon>Spongospora</taxon>
    </lineage>
</organism>
<accession>A0A0H5RSP5</accession>